<dbReference type="Proteomes" id="UP000499080">
    <property type="component" value="Unassembled WGS sequence"/>
</dbReference>
<organism evidence="1 2">
    <name type="scientific">Araneus ventricosus</name>
    <name type="common">Orbweaver spider</name>
    <name type="synonym">Epeira ventricosa</name>
    <dbReference type="NCBI Taxonomy" id="182803"/>
    <lineage>
        <taxon>Eukaryota</taxon>
        <taxon>Metazoa</taxon>
        <taxon>Ecdysozoa</taxon>
        <taxon>Arthropoda</taxon>
        <taxon>Chelicerata</taxon>
        <taxon>Arachnida</taxon>
        <taxon>Araneae</taxon>
        <taxon>Araneomorphae</taxon>
        <taxon>Entelegynae</taxon>
        <taxon>Araneoidea</taxon>
        <taxon>Araneidae</taxon>
        <taxon>Araneus</taxon>
    </lineage>
</organism>
<reference evidence="1 2" key="1">
    <citation type="journal article" date="2019" name="Sci. Rep.">
        <title>Orb-weaving spider Araneus ventricosus genome elucidates the spidroin gene catalogue.</title>
        <authorList>
            <person name="Kono N."/>
            <person name="Nakamura H."/>
            <person name="Ohtoshi R."/>
            <person name="Moran D.A.P."/>
            <person name="Shinohara A."/>
            <person name="Yoshida Y."/>
            <person name="Fujiwara M."/>
            <person name="Mori M."/>
            <person name="Tomita M."/>
            <person name="Arakawa K."/>
        </authorList>
    </citation>
    <scope>NUCLEOTIDE SEQUENCE [LARGE SCALE GENOMIC DNA]</scope>
</reference>
<protein>
    <submittedName>
        <fullName evidence="1">Uncharacterized protein</fullName>
    </submittedName>
</protein>
<dbReference type="AlphaFoldDB" id="A0A4Y2WV27"/>
<proteinExistence type="predicted"/>
<keyword evidence="2" id="KW-1185">Reference proteome</keyword>
<sequence>MVYELLVEPVLRNAMGRQKMGCSSPRSQYWRRHGRQEWEDVDSLQETVLEAWNKRGVVTPGASTWNARSKTVARHGDK</sequence>
<evidence type="ECO:0000313" key="1">
    <source>
        <dbReference type="EMBL" id="GBO40646.1"/>
    </source>
</evidence>
<comment type="caution">
    <text evidence="1">The sequence shown here is derived from an EMBL/GenBank/DDBJ whole genome shotgun (WGS) entry which is preliminary data.</text>
</comment>
<name>A0A4Y2WV27_ARAVE</name>
<evidence type="ECO:0000313" key="2">
    <source>
        <dbReference type="Proteomes" id="UP000499080"/>
    </source>
</evidence>
<dbReference type="EMBL" id="BGPR01065923">
    <property type="protein sequence ID" value="GBO40646.1"/>
    <property type="molecule type" value="Genomic_DNA"/>
</dbReference>
<gene>
    <name evidence="1" type="ORF">AVEN_253995_1</name>
</gene>
<accession>A0A4Y2WV27</accession>